<dbReference type="RefSeq" id="WP_159428213.1">
    <property type="nucleotide sequence ID" value="NZ_FOKY01000017.1"/>
</dbReference>
<organism evidence="1 2">
    <name type="scientific">Brevinema andersonii</name>
    <dbReference type="NCBI Taxonomy" id="34097"/>
    <lineage>
        <taxon>Bacteria</taxon>
        <taxon>Pseudomonadati</taxon>
        <taxon>Spirochaetota</taxon>
        <taxon>Spirochaetia</taxon>
        <taxon>Brevinematales</taxon>
        <taxon>Brevinemataceae</taxon>
        <taxon>Brevinema</taxon>
    </lineage>
</organism>
<keyword evidence="2" id="KW-1185">Reference proteome</keyword>
<gene>
    <name evidence="1" type="ORF">SAMN02745150_01227</name>
</gene>
<accession>A0A1I1ESN3</accession>
<evidence type="ECO:0000313" key="1">
    <source>
        <dbReference type="EMBL" id="SFB89712.1"/>
    </source>
</evidence>
<proteinExistence type="predicted"/>
<reference evidence="2" key="1">
    <citation type="submission" date="2016-10" db="EMBL/GenBank/DDBJ databases">
        <authorList>
            <person name="Varghese N."/>
            <person name="Submissions S."/>
        </authorList>
    </citation>
    <scope>NUCLEOTIDE SEQUENCE [LARGE SCALE GENOMIC DNA]</scope>
    <source>
        <strain evidence="2">ATCC 43811</strain>
    </source>
</reference>
<sequence>MVVERPVDMLSRASSWYNIYLEKKSGRFKVSHEVLERLVIMKLHT</sequence>
<evidence type="ECO:0000313" key="2">
    <source>
        <dbReference type="Proteomes" id="UP000240042"/>
    </source>
</evidence>
<dbReference type="Proteomes" id="UP000240042">
    <property type="component" value="Unassembled WGS sequence"/>
</dbReference>
<dbReference type="AlphaFoldDB" id="A0A1I1ESN3"/>
<dbReference type="STRING" id="34097.SAMN02745150_01227"/>
<protein>
    <submittedName>
        <fullName evidence="1">Uncharacterized protein</fullName>
    </submittedName>
</protein>
<name>A0A1I1ESN3_BREAD</name>
<dbReference type="EMBL" id="FOKY01000017">
    <property type="protein sequence ID" value="SFB89712.1"/>
    <property type="molecule type" value="Genomic_DNA"/>
</dbReference>